<dbReference type="Gene3D" id="3.40.30.10">
    <property type="entry name" value="Glutaredoxin"/>
    <property type="match status" value="1"/>
</dbReference>
<dbReference type="SUPFAM" id="SSF52833">
    <property type="entry name" value="Thioredoxin-like"/>
    <property type="match status" value="1"/>
</dbReference>
<sequence length="214" mass="23872">MESLLLVSLTALWITLLLTLAVLLRVVRWVHAREAERLGQIAGNPELRLNSHAPEFQARDLAGRTVRLSDFLGSPAAFVFVSPFCSTCLIEIPKLAALAPRARDADGTALVLVSDAGARETRIWLDRLQAREDLRLDELTVLIPLTGASFLADYNPKGHLPYFCLLDGESRVQARSLLIHPEWSRVRRLWEQTPRLAPWMNVHGPGGGERTSPR</sequence>
<evidence type="ECO:0000313" key="3">
    <source>
        <dbReference type="Proteomes" id="UP001612741"/>
    </source>
</evidence>
<evidence type="ECO:0000313" key="2">
    <source>
        <dbReference type="EMBL" id="MFI6497959.1"/>
    </source>
</evidence>
<comment type="caution">
    <text evidence="2">The sequence shown here is derived from an EMBL/GenBank/DDBJ whole genome shotgun (WGS) entry which is preliminary data.</text>
</comment>
<dbReference type="EMBL" id="JBITGY010000003">
    <property type="protein sequence ID" value="MFI6497959.1"/>
    <property type="molecule type" value="Genomic_DNA"/>
</dbReference>
<proteinExistence type="predicted"/>
<organism evidence="2 3">
    <name type="scientific">Nonomuraea typhae</name>
    <dbReference type="NCBI Taxonomy" id="2603600"/>
    <lineage>
        <taxon>Bacteria</taxon>
        <taxon>Bacillati</taxon>
        <taxon>Actinomycetota</taxon>
        <taxon>Actinomycetes</taxon>
        <taxon>Streptosporangiales</taxon>
        <taxon>Streptosporangiaceae</taxon>
        <taxon>Nonomuraea</taxon>
    </lineage>
</organism>
<dbReference type="RefSeq" id="WP_397081220.1">
    <property type="nucleotide sequence ID" value="NZ_JBITGY010000003.1"/>
</dbReference>
<name>A0ABW7YTY3_9ACTN</name>
<dbReference type="InterPro" id="IPR036249">
    <property type="entry name" value="Thioredoxin-like_sf"/>
</dbReference>
<protein>
    <submittedName>
        <fullName evidence="2">Redoxin domain-containing protein</fullName>
    </submittedName>
</protein>
<reference evidence="2 3" key="1">
    <citation type="submission" date="2024-10" db="EMBL/GenBank/DDBJ databases">
        <title>The Natural Products Discovery Center: Release of the First 8490 Sequenced Strains for Exploring Actinobacteria Biosynthetic Diversity.</title>
        <authorList>
            <person name="Kalkreuter E."/>
            <person name="Kautsar S.A."/>
            <person name="Yang D."/>
            <person name="Bader C.D."/>
            <person name="Teijaro C.N."/>
            <person name="Fluegel L."/>
            <person name="Davis C.M."/>
            <person name="Simpson J.R."/>
            <person name="Lauterbach L."/>
            <person name="Steele A.D."/>
            <person name="Gui C."/>
            <person name="Meng S."/>
            <person name="Li G."/>
            <person name="Viehrig K."/>
            <person name="Ye F."/>
            <person name="Su P."/>
            <person name="Kiefer A.F."/>
            <person name="Nichols A."/>
            <person name="Cepeda A.J."/>
            <person name="Yan W."/>
            <person name="Fan B."/>
            <person name="Jiang Y."/>
            <person name="Adhikari A."/>
            <person name="Zheng C.-J."/>
            <person name="Schuster L."/>
            <person name="Cowan T.M."/>
            <person name="Smanski M.J."/>
            <person name="Chevrette M.G."/>
            <person name="De Carvalho L.P.S."/>
            <person name="Shen B."/>
        </authorList>
    </citation>
    <scope>NUCLEOTIDE SEQUENCE [LARGE SCALE GENOMIC DNA]</scope>
    <source>
        <strain evidence="2 3">NPDC050545</strain>
    </source>
</reference>
<dbReference type="InterPro" id="IPR000866">
    <property type="entry name" value="AhpC/TSA"/>
</dbReference>
<keyword evidence="3" id="KW-1185">Reference proteome</keyword>
<evidence type="ECO:0000259" key="1">
    <source>
        <dbReference type="PROSITE" id="PS51352"/>
    </source>
</evidence>
<dbReference type="Pfam" id="PF00578">
    <property type="entry name" value="AhpC-TSA"/>
    <property type="match status" value="1"/>
</dbReference>
<accession>A0ABW7YTY3</accession>
<dbReference type="PROSITE" id="PS51352">
    <property type="entry name" value="THIOREDOXIN_2"/>
    <property type="match status" value="1"/>
</dbReference>
<feature type="domain" description="Thioredoxin" evidence="1">
    <location>
        <begin position="47"/>
        <end position="195"/>
    </location>
</feature>
<dbReference type="Proteomes" id="UP001612741">
    <property type="component" value="Unassembled WGS sequence"/>
</dbReference>
<gene>
    <name evidence="2" type="ORF">ACIBG2_11265</name>
</gene>
<dbReference type="InterPro" id="IPR013766">
    <property type="entry name" value="Thioredoxin_domain"/>
</dbReference>